<evidence type="ECO:0000256" key="13">
    <source>
        <dbReference type="ARBA" id="ARBA00023157"/>
    </source>
</evidence>
<keyword evidence="10 16" id="KW-1133">Transmembrane helix</keyword>
<dbReference type="InterPro" id="IPR016187">
    <property type="entry name" value="CTDL_fold"/>
</dbReference>
<name>A0A8D2AJV3_SCIVU</name>
<keyword evidence="11" id="KW-1064">Adaptive immunity</keyword>
<evidence type="ECO:0000256" key="14">
    <source>
        <dbReference type="ARBA" id="ARBA00023180"/>
    </source>
</evidence>
<keyword evidence="9" id="KW-0735">Signal-anchor</keyword>
<evidence type="ECO:0000256" key="16">
    <source>
        <dbReference type="SAM" id="Phobius"/>
    </source>
</evidence>
<evidence type="ECO:0000256" key="5">
    <source>
        <dbReference type="ARBA" id="ARBA00022723"/>
    </source>
</evidence>
<keyword evidence="12 16" id="KW-0472">Membrane</keyword>
<keyword evidence="8" id="KW-0391">Immunity</keyword>
<evidence type="ECO:0000256" key="10">
    <source>
        <dbReference type="ARBA" id="ARBA00022989"/>
    </source>
</evidence>
<dbReference type="GO" id="GO:0046872">
    <property type="term" value="F:metal ion binding"/>
    <property type="evidence" value="ECO:0007669"/>
    <property type="project" value="UniProtKB-KW"/>
</dbReference>
<keyword evidence="3" id="KW-0399">Innate immunity</keyword>
<feature type="transmembrane region" description="Helical" evidence="16">
    <location>
        <begin position="45"/>
        <end position="69"/>
    </location>
</feature>
<proteinExistence type="predicted"/>
<protein>
    <recommendedName>
        <fullName evidence="17">C-type lectin domain-containing protein</fullName>
    </recommendedName>
</protein>
<keyword evidence="14" id="KW-0325">Glycoprotein</keyword>
<feature type="domain" description="C-type lectin" evidence="17">
    <location>
        <begin position="117"/>
        <end position="235"/>
    </location>
</feature>
<keyword evidence="5" id="KW-0479">Metal-binding</keyword>
<evidence type="ECO:0000256" key="4">
    <source>
        <dbReference type="ARBA" id="ARBA00022692"/>
    </source>
</evidence>
<accession>A0A8D2AJV3</accession>
<keyword evidence="6" id="KW-0430">Lectin</keyword>
<evidence type="ECO:0000256" key="3">
    <source>
        <dbReference type="ARBA" id="ARBA00022588"/>
    </source>
</evidence>
<evidence type="ECO:0000256" key="7">
    <source>
        <dbReference type="ARBA" id="ARBA00022837"/>
    </source>
</evidence>
<organism evidence="18 19">
    <name type="scientific">Sciurus vulgaris</name>
    <name type="common">Eurasian red squirrel</name>
    <dbReference type="NCBI Taxonomy" id="55149"/>
    <lineage>
        <taxon>Eukaryota</taxon>
        <taxon>Metazoa</taxon>
        <taxon>Chordata</taxon>
        <taxon>Craniata</taxon>
        <taxon>Vertebrata</taxon>
        <taxon>Euteleostomi</taxon>
        <taxon>Mammalia</taxon>
        <taxon>Eutheria</taxon>
        <taxon>Euarchontoglires</taxon>
        <taxon>Glires</taxon>
        <taxon>Rodentia</taxon>
        <taxon>Sciuromorpha</taxon>
        <taxon>Sciuridae</taxon>
        <taxon>Sciurinae</taxon>
        <taxon>Sciurini</taxon>
        <taxon>Sciurus</taxon>
    </lineage>
</organism>
<evidence type="ECO:0000256" key="12">
    <source>
        <dbReference type="ARBA" id="ARBA00023136"/>
    </source>
</evidence>
<keyword evidence="4 16" id="KW-0812">Transmembrane</keyword>
<dbReference type="FunFam" id="3.10.100.10:FF:000024">
    <property type="entry name" value="C-type lectin domain family 4 member A"/>
    <property type="match status" value="1"/>
</dbReference>
<sequence length="241" mass="27823">MASEITYAEVRFKNELKSSGTNPDSPAAPKENTTPHKSNLSFPKLLLGSLLILALLLAISFFVAFIIFFKKYSQLLEEKKYTISMKNPIYTNLECVKTNWTMEGKVWSCCPKNWKSFSSSCYFISTEAKSWNESQENCSRMGSHLVVINSKEEQDFITQNMDIYAAYYVGLSDPEGQGHWQWVDQTPYNQSATFWHAGEPSYGGEHCVILNYREKRTSWGWNDCICNIRQRLVCEMMKIYL</sequence>
<keyword evidence="7" id="KW-0106">Calcium</keyword>
<dbReference type="GO" id="GO:0045087">
    <property type="term" value="P:innate immune response"/>
    <property type="evidence" value="ECO:0007669"/>
    <property type="project" value="UniProtKB-KW"/>
</dbReference>
<dbReference type="InterPro" id="IPR016186">
    <property type="entry name" value="C-type_lectin-like/link_sf"/>
</dbReference>
<dbReference type="SMART" id="SM00034">
    <property type="entry name" value="CLECT"/>
    <property type="match status" value="1"/>
</dbReference>
<dbReference type="Gene3D" id="3.10.100.10">
    <property type="entry name" value="Mannose-Binding Protein A, subunit A"/>
    <property type="match status" value="1"/>
</dbReference>
<dbReference type="CDD" id="cd03590">
    <property type="entry name" value="CLECT_DC-SIGN_like"/>
    <property type="match status" value="1"/>
</dbReference>
<comment type="subcellular location">
    <subcellularLocation>
        <location evidence="1">Cell membrane</location>
        <topology evidence="1">Single-pass type II membrane protein</topology>
    </subcellularLocation>
</comment>
<evidence type="ECO:0000256" key="15">
    <source>
        <dbReference type="SAM" id="MobiDB-lite"/>
    </source>
</evidence>
<evidence type="ECO:0000313" key="18">
    <source>
        <dbReference type="Ensembl" id="ENSSVLP00005002058.1"/>
    </source>
</evidence>
<dbReference type="SUPFAM" id="SSF56436">
    <property type="entry name" value="C-type lectin-like"/>
    <property type="match status" value="1"/>
</dbReference>
<dbReference type="GO" id="GO:0005886">
    <property type="term" value="C:plasma membrane"/>
    <property type="evidence" value="ECO:0007669"/>
    <property type="project" value="UniProtKB-SubCell"/>
</dbReference>
<dbReference type="AlphaFoldDB" id="A0A8D2AJV3"/>
<dbReference type="InterPro" id="IPR001304">
    <property type="entry name" value="C-type_lectin-like"/>
</dbReference>
<keyword evidence="2" id="KW-1003">Cell membrane</keyword>
<evidence type="ECO:0000313" key="19">
    <source>
        <dbReference type="Proteomes" id="UP000694564"/>
    </source>
</evidence>
<dbReference type="Proteomes" id="UP000694564">
    <property type="component" value="Chromosome 5"/>
</dbReference>
<dbReference type="InterPro" id="IPR051379">
    <property type="entry name" value="C-type_Lectin_Receptor_IMM"/>
</dbReference>
<dbReference type="GO" id="GO:0002250">
    <property type="term" value="P:adaptive immune response"/>
    <property type="evidence" value="ECO:0007669"/>
    <property type="project" value="UniProtKB-KW"/>
</dbReference>
<dbReference type="PANTHER" id="PTHR46746:SF9">
    <property type="entry name" value="CD209 ANTIGEN-LIKE PROTEIN C-LIKE"/>
    <property type="match status" value="1"/>
</dbReference>
<keyword evidence="13" id="KW-1015">Disulfide bond</keyword>
<keyword evidence="19" id="KW-1185">Reference proteome</keyword>
<dbReference type="InterPro" id="IPR033989">
    <property type="entry name" value="CD209-like_CTLD"/>
</dbReference>
<evidence type="ECO:0000259" key="17">
    <source>
        <dbReference type="PROSITE" id="PS50041"/>
    </source>
</evidence>
<dbReference type="PANTHER" id="PTHR46746">
    <property type="entry name" value="KILLER CELL LECTIN-LIKE RECEPTOR SUBFAMILY F MEMBER 2"/>
    <property type="match status" value="1"/>
</dbReference>
<evidence type="ECO:0000256" key="9">
    <source>
        <dbReference type="ARBA" id="ARBA00022968"/>
    </source>
</evidence>
<evidence type="ECO:0000256" key="8">
    <source>
        <dbReference type="ARBA" id="ARBA00022859"/>
    </source>
</evidence>
<dbReference type="Pfam" id="PF00059">
    <property type="entry name" value="Lectin_C"/>
    <property type="match status" value="1"/>
</dbReference>
<dbReference type="PROSITE" id="PS50041">
    <property type="entry name" value="C_TYPE_LECTIN_2"/>
    <property type="match status" value="1"/>
</dbReference>
<evidence type="ECO:0000256" key="11">
    <source>
        <dbReference type="ARBA" id="ARBA00023130"/>
    </source>
</evidence>
<feature type="region of interest" description="Disordered" evidence="15">
    <location>
        <begin position="16"/>
        <end position="36"/>
    </location>
</feature>
<dbReference type="Ensembl" id="ENSSVLT00005002264.1">
    <property type="protein sequence ID" value="ENSSVLP00005002058.1"/>
    <property type="gene ID" value="ENSSVLG00005001656.1"/>
</dbReference>
<dbReference type="GeneTree" id="ENSGT00940000158835"/>
<dbReference type="GO" id="GO:0030246">
    <property type="term" value="F:carbohydrate binding"/>
    <property type="evidence" value="ECO:0007669"/>
    <property type="project" value="UniProtKB-KW"/>
</dbReference>
<reference evidence="18" key="2">
    <citation type="submission" date="2025-09" db="UniProtKB">
        <authorList>
            <consortium name="Ensembl"/>
        </authorList>
    </citation>
    <scope>IDENTIFICATION</scope>
</reference>
<reference evidence="18" key="1">
    <citation type="submission" date="2025-08" db="UniProtKB">
        <authorList>
            <consortium name="Ensembl"/>
        </authorList>
    </citation>
    <scope>IDENTIFICATION</scope>
</reference>
<evidence type="ECO:0000256" key="2">
    <source>
        <dbReference type="ARBA" id="ARBA00022475"/>
    </source>
</evidence>
<evidence type="ECO:0000256" key="6">
    <source>
        <dbReference type="ARBA" id="ARBA00022734"/>
    </source>
</evidence>
<dbReference type="OrthoDB" id="2142683at2759"/>
<evidence type="ECO:0000256" key="1">
    <source>
        <dbReference type="ARBA" id="ARBA00004401"/>
    </source>
</evidence>